<feature type="domain" description="Metalloenzyme" evidence="14">
    <location>
        <begin position="12"/>
        <end position="507"/>
    </location>
</feature>
<keyword evidence="6 10" id="KW-0324">Glycolysis</keyword>
<dbReference type="GO" id="GO:0006096">
    <property type="term" value="P:glycolytic process"/>
    <property type="evidence" value="ECO:0007669"/>
    <property type="project" value="UniProtKB-UniRule"/>
</dbReference>
<evidence type="ECO:0000259" key="15">
    <source>
        <dbReference type="Pfam" id="PF06415"/>
    </source>
</evidence>
<comment type="function">
    <text evidence="10">Catalyzes the interconversion of 2-phosphoglycerate and 3-phosphoglycerate.</text>
</comment>
<dbReference type="UniPathway" id="UPA00109">
    <property type="reaction ID" value="UER00186"/>
</dbReference>
<evidence type="ECO:0000313" key="16">
    <source>
        <dbReference type="EMBL" id="EAU69457.1"/>
    </source>
</evidence>
<dbReference type="AlphaFoldDB" id="Q09CI8"/>
<dbReference type="GO" id="GO:0030145">
    <property type="term" value="F:manganese ion binding"/>
    <property type="evidence" value="ECO:0007669"/>
    <property type="project" value="UniProtKB-UniRule"/>
</dbReference>
<dbReference type="EMBL" id="AAMD01000006">
    <property type="protein sequence ID" value="EAU69457.1"/>
    <property type="molecule type" value="Genomic_DNA"/>
</dbReference>
<dbReference type="PANTHER" id="PTHR31637">
    <property type="entry name" value="2,3-BISPHOSPHOGLYCERATE-INDEPENDENT PHOSPHOGLYCERATE MUTASE"/>
    <property type="match status" value="1"/>
</dbReference>
<dbReference type="Pfam" id="PF06415">
    <property type="entry name" value="iPGM_N"/>
    <property type="match status" value="1"/>
</dbReference>
<dbReference type="PIRSF" id="PIRSF001492">
    <property type="entry name" value="IPGAM"/>
    <property type="match status" value="1"/>
</dbReference>
<keyword evidence="7 10" id="KW-0464">Manganese</keyword>
<feature type="binding site" evidence="10 13">
    <location>
        <position position="69"/>
    </location>
    <ligand>
        <name>Mn(2+)</name>
        <dbReference type="ChEBI" id="CHEBI:29035"/>
        <label>2</label>
    </ligand>
</feature>
<dbReference type="InterPro" id="IPR011258">
    <property type="entry name" value="BPG-indep_PGM_N"/>
</dbReference>
<dbReference type="Gene3D" id="3.40.1450.10">
    <property type="entry name" value="BPG-independent phosphoglycerate mutase, domain B"/>
    <property type="match status" value="1"/>
</dbReference>
<dbReference type="InterPro" id="IPR036646">
    <property type="entry name" value="PGAM_B_sf"/>
</dbReference>
<comment type="similarity">
    <text evidence="3 10">Belongs to the BPG-independent phosphoglycerate mutase family.</text>
</comment>
<feature type="binding site" evidence="10 13">
    <location>
        <position position="409"/>
    </location>
    <ligand>
        <name>Mn(2+)</name>
        <dbReference type="ChEBI" id="CHEBI:29035"/>
        <label>1</label>
    </ligand>
</feature>
<feature type="binding site" evidence="10 13">
    <location>
        <position position="19"/>
    </location>
    <ligand>
        <name>Mn(2+)</name>
        <dbReference type="ChEBI" id="CHEBI:29035"/>
        <label>2</label>
    </ligand>
</feature>
<accession>Q09CI8</accession>
<dbReference type="Gene3D" id="3.40.720.10">
    <property type="entry name" value="Alkaline Phosphatase, subunit A"/>
    <property type="match status" value="1"/>
</dbReference>
<evidence type="ECO:0000256" key="7">
    <source>
        <dbReference type="ARBA" id="ARBA00023211"/>
    </source>
</evidence>
<evidence type="ECO:0000256" key="3">
    <source>
        <dbReference type="ARBA" id="ARBA00008819"/>
    </source>
</evidence>
<dbReference type="NCBIfam" id="TIGR01307">
    <property type="entry name" value="pgm_bpd_ind"/>
    <property type="match status" value="1"/>
</dbReference>
<feature type="binding site" evidence="10 12">
    <location>
        <position position="198"/>
    </location>
    <ligand>
        <name>substrate</name>
    </ligand>
</feature>
<evidence type="ECO:0000256" key="13">
    <source>
        <dbReference type="PIRSR" id="PIRSR001492-3"/>
    </source>
</evidence>
<protein>
    <recommendedName>
        <fullName evidence="9 10">2,3-bisphosphoglycerate-independent phosphoglycerate mutase</fullName>
        <shortName evidence="10">BPG-independent PGAM</shortName>
        <shortName evidence="10">Phosphoglyceromutase</shortName>
        <shortName evidence="10">iPGM</shortName>
        <ecNumber evidence="4 10">5.4.2.12</ecNumber>
    </recommendedName>
</protein>
<feature type="domain" description="BPG-independent PGAM N-terminal" evidence="15">
    <location>
        <begin position="89"/>
        <end position="305"/>
    </location>
</feature>
<comment type="pathway">
    <text evidence="2 10">Carbohydrate degradation; glycolysis; pyruvate from D-glyceraldehyde 3-phosphate: step 3/5.</text>
</comment>
<evidence type="ECO:0000256" key="9">
    <source>
        <dbReference type="ARBA" id="ARBA00071648"/>
    </source>
</evidence>
<feature type="binding site" evidence="10 12">
    <location>
        <begin position="160"/>
        <end position="161"/>
    </location>
    <ligand>
        <name>substrate</name>
    </ligand>
</feature>
<feature type="binding site" evidence="10 12">
    <location>
        <begin position="268"/>
        <end position="271"/>
    </location>
    <ligand>
        <name>substrate</name>
    </ligand>
</feature>
<comment type="cofactor">
    <cofactor evidence="10">
        <name>Mn(2+)</name>
        <dbReference type="ChEBI" id="CHEBI:29035"/>
    </cofactor>
    <text evidence="10">Binds 2 manganese ions per subunit.</text>
</comment>
<dbReference type="PANTHER" id="PTHR31637:SF0">
    <property type="entry name" value="2,3-BISPHOSPHOGLYCERATE-INDEPENDENT PHOSPHOGLYCERATE MUTASE"/>
    <property type="match status" value="1"/>
</dbReference>
<comment type="catalytic activity">
    <reaction evidence="1 10">
        <text>(2R)-2-phosphoglycerate = (2R)-3-phosphoglycerate</text>
        <dbReference type="Rhea" id="RHEA:15901"/>
        <dbReference type="ChEBI" id="CHEBI:58272"/>
        <dbReference type="ChEBI" id="CHEBI:58289"/>
        <dbReference type="EC" id="5.4.2.12"/>
    </reaction>
</comment>
<feature type="binding site" evidence="10 13">
    <location>
        <position position="413"/>
    </location>
    <ligand>
        <name>Mn(2+)</name>
        <dbReference type="ChEBI" id="CHEBI:29035"/>
        <label>1</label>
    </ligand>
</feature>
<dbReference type="EC" id="5.4.2.12" evidence="4 10"/>
<comment type="subunit">
    <text evidence="10">Monomer.</text>
</comment>
<dbReference type="SUPFAM" id="SSF64158">
    <property type="entry name" value="2,3-Bisphosphoglycerate-independent phosphoglycerate mutase, substrate-binding domain"/>
    <property type="match status" value="1"/>
</dbReference>
<evidence type="ECO:0000256" key="8">
    <source>
        <dbReference type="ARBA" id="ARBA00023235"/>
    </source>
</evidence>
<keyword evidence="8 10" id="KW-0413">Isomerase</keyword>
<dbReference type="InterPro" id="IPR006124">
    <property type="entry name" value="Metalloenzyme"/>
</dbReference>
<dbReference type="FunFam" id="3.40.1450.10:FF:000001">
    <property type="entry name" value="2,3-bisphosphoglycerate-independent phosphoglycerate mutase"/>
    <property type="match status" value="1"/>
</dbReference>
<evidence type="ECO:0000256" key="10">
    <source>
        <dbReference type="HAMAP-Rule" id="MF_01038"/>
    </source>
</evidence>
<evidence type="ECO:0000256" key="1">
    <source>
        <dbReference type="ARBA" id="ARBA00000370"/>
    </source>
</evidence>
<dbReference type="InterPro" id="IPR005995">
    <property type="entry name" value="Pgm_bpd_ind"/>
</dbReference>
<evidence type="ECO:0000256" key="12">
    <source>
        <dbReference type="PIRSR" id="PIRSR001492-2"/>
    </source>
</evidence>
<dbReference type="HAMAP" id="MF_01038">
    <property type="entry name" value="GpmI"/>
    <property type="match status" value="1"/>
</dbReference>
<feature type="binding site" evidence="10 12">
    <location>
        <position position="341"/>
    </location>
    <ligand>
        <name>substrate</name>
    </ligand>
</feature>
<feature type="active site" description="Phosphoserine intermediate" evidence="10 11">
    <location>
        <position position="69"/>
    </location>
</feature>
<feature type="binding site" evidence="10 13">
    <location>
        <position position="451"/>
    </location>
    <ligand>
        <name>Mn(2+)</name>
        <dbReference type="ChEBI" id="CHEBI:29035"/>
        <label>2</label>
    </ligand>
</feature>
<dbReference type="GO" id="GO:0004619">
    <property type="term" value="F:phosphoglycerate mutase activity"/>
    <property type="evidence" value="ECO:0007669"/>
    <property type="project" value="UniProtKB-UniRule"/>
</dbReference>
<dbReference type="GO" id="GO:0005737">
    <property type="term" value="C:cytoplasm"/>
    <property type="evidence" value="ECO:0007669"/>
    <property type="project" value="InterPro"/>
</dbReference>
<evidence type="ECO:0000256" key="5">
    <source>
        <dbReference type="ARBA" id="ARBA00022723"/>
    </source>
</evidence>
<dbReference type="SUPFAM" id="SSF53649">
    <property type="entry name" value="Alkaline phosphatase-like"/>
    <property type="match status" value="1"/>
</dbReference>
<keyword evidence="5 10" id="KW-0479">Metal-binding</keyword>
<sequence>MVRVPPMKPAHKVLLCILDGWGIRQEREDNAILQAGTPNLDRISHGFPFTELHTSGMAVGLPEGQMGNSEVGHTNIGAGRIVYQDLVRINRAAESGELGNNPVIRAAMDQAKSDGKAFHLVGLVSPGGVHSSMDHLFALLKAGRERGLPQVYVHAFLDGRDTPPQSGLGYVEQLERFLKETNSGRIATVGGRYYGMDRDKRWDRVKLAYDALVLAQGPKAPDALSAIRASYAEKVTDEFVVPTVISQGDGSPVGRIRNGDVVLFFNFRADRAREITSALAFPTFKEFDRAGLQLGRYVCMTQYDETFDLPVAYGPDQPQDIFPEVLSRAGLRQFRTAETEKYAHVTFFFNGGREVVFPGEERHLVPSPRDVKTYDLKPEMSAREVTSELVKRVDSGAYDFALVNLANPDMVGHSGRLDAAIQAVKVVDECLGHLGDVCRRNGWVLAISADHGNCEMMRDPITGEPHTSHTLNPVPFHLIHPDFRGQKLRPGVLADIAPSLCKVMGLPQPKEMNRMGLLP</sequence>
<evidence type="ECO:0000256" key="6">
    <source>
        <dbReference type="ARBA" id="ARBA00023152"/>
    </source>
</evidence>
<reference evidence="16 17" key="1">
    <citation type="submission" date="2006-04" db="EMBL/GenBank/DDBJ databases">
        <authorList>
            <person name="Nierman W.C."/>
        </authorList>
    </citation>
    <scope>NUCLEOTIDE SEQUENCE [LARGE SCALE GENOMIC DNA]</scope>
    <source>
        <strain evidence="16 17">DW4/3-1</strain>
    </source>
</reference>
<evidence type="ECO:0000256" key="11">
    <source>
        <dbReference type="PIRSR" id="PIRSR001492-1"/>
    </source>
</evidence>
<dbReference type="CDD" id="cd16010">
    <property type="entry name" value="iPGM"/>
    <property type="match status" value="1"/>
</dbReference>
<evidence type="ECO:0000313" key="17">
    <source>
        <dbReference type="Proteomes" id="UP000032702"/>
    </source>
</evidence>
<feature type="binding site" evidence="10 13">
    <location>
        <position position="469"/>
    </location>
    <ligand>
        <name>Mn(2+)</name>
        <dbReference type="ChEBI" id="CHEBI:29035"/>
        <label>1</label>
    </ligand>
</feature>
<comment type="caution">
    <text evidence="16">The sequence shown here is derived from an EMBL/GenBank/DDBJ whole genome shotgun (WGS) entry which is preliminary data.</text>
</comment>
<gene>
    <name evidence="10 16" type="primary">gpmI</name>
    <name evidence="16" type="ORF">STIAU_3649</name>
</gene>
<feature type="binding site" evidence="10 12">
    <location>
        <position position="192"/>
    </location>
    <ligand>
        <name>substrate</name>
    </ligand>
</feature>
<dbReference type="InterPro" id="IPR017850">
    <property type="entry name" value="Alkaline_phosphatase_core_sf"/>
</dbReference>
<feature type="binding site" evidence="10 13">
    <location>
        <position position="450"/>
    </location>
    <ligand>
        <name>Mn(2+)</name>
        <dbReference type="ChEBI" id="CHEBI:29035"/>
        <label>2</label>
    </ligand>
</feature>
<evidence type="ECO:0000259" key="14">
    <source>
        <dbReference type="Pfam" id="PF01676"/>
    </source>
</evidence>
<dbReference type="Proteomes" id="UP000032702">
    <property type="component" value="Unassembled WGS sequence"/>
</dbReference>
<evidence type="ECO:0000256" key="2">
    <source>
        <dbReference type="ARBA" id="ARBA00004798"/>
    </source>
</evidence>
<dbReference type="PATRIC" id="fig|378806.16.peg.8762"/>
<evidence type="ECO:0000256" key="4">
    <source>
        <dbReference type="ARBA" id="ARBA00012026"/>
    </source>
</evidence>
<feature type="binding site" evidence="10 12">
    <location>
        <position position="130"/>
    </location>
    <ligand>
        <name>substrate</name>
    </ligand>
</feature>
<dbReference type="GO" id="GO:0006007">
    <property type="term" value="P:glucose catabolic process"/>
    <property type="evidence" value="ECO:0007669"/>
    <property type="project" value="InterPro"/>
</dbReference>
<proteinExistence type="inferred from homology"/>
<dbReference type="Pfam" id="PF01676">
    <property type="entry name" value="Metalloenzyme"/>
    <property type="match status" value="1"/>
</dbReference>
<name>Q09CI8_STIAD</name>
<organism evidence="16 17">
    <name type="scientific">Stigmatella aurantiaca (strain DW4/3-1)</name>
    <dbReference type="NCBI Taxonomy" id="378806"/>
    <lineage>
        <taxon>Bacteria</taxon>
        <taxon>Pseudomonadati</taxon>
        <taxon>Myxococcota</taxon>
        <taxon>Myxococcia</taxon>
        <taxon>Myxococcales</taxon>
        <taxon>Cystobacterineae</taxon>
        <taxon>Archangiaceae</taxon>
        <taxon>Stigmatella</taxon>
    </lineage>
</organism>